<evidence type="ECO:0000313" key="2">
    <source>
        <dbReference type="EMBL" id="KAL0456376.1"/>
    </source>
</evidence>
<reference evidence="2" key="1">
    <citation type="submission" date="2020-06" db="EMBL/GenBank/DDBJ databases">
        <authorList>
            <person name="Li T."/>
            <person name="Hu X."/>
            <person name="Zhang T."/>
            <person name="Song X."/>
            <person name="Zhang H."/>
            <person name="Dai N."/>
            <person name="Sheng W."/>
            <person name="Hou X."/>
            <person name="Wei L."/>
        </authorList>
    </citation>
    <scope>NUCLEOTIDE SEQUENCE</scope>
    <source>
        <strain evidence="2">KEN1</strain>
        <tissue evidence="2">Leaf</tissue>
    </source>
</reference>
<organism evidence="2">
    <name type="scientific">Sesamum latifolium</name>
    <dbReference type="NCBI Taxonomy" id="2727402"/>
    <lineage>
        <taxon>Eukaryota</taxon>
        <taxon>Viridiplantae</taxon>
        <taxon>Streptophyta</taxon>
        <taxon>Embryophyta</taxon>
        <taxon>Tracheophyta</taxon>
        <taxon>Spermatophyta</taxon>
        <taxon>Magnoliopsida</taxon>
        <taxon>eudicotyledons</taxon>
        <taxon>Gunneridae</taxon>
        <taxon>Pentapetalae</taxon>
        <taxon>asterids</taxon>
        <taxon>lamiids</taxon>
        <taxon>Lamiales</taxon>
        <taxon>Pedaliaceae</taxon>
        <taxon>Sesamum</taxon>
    </lineage>
</organism>
<gene>
    <name evidence="2" type="ORF">Slati_0976800</name>
</gene>
<evidence type="ECO:0000256" key="1">
    <source>
        <dbReference type="SAM" id="MobiDB-lite"/>
    </source>
</evidence>
<evidence type="ECO:0008006" key="3">
    <source>
        <dbReference type="Google" id="ProtNLM"/>
    </source>
</evidence>
<comment type="caution">
    <text evidence="2">The sequence shown here is derived from an EMBL/GenBank/DDBJ whole genome shotgun (WGS) entry which is preliminary data.</text>
</comment>
<reference evidence="2" key="2">
    <citation type="journal article" date="2024" name="Plant">
        <title>Genomic evolution and insights into agronomic trait innovations of Sesamum species.</title>
        <authorList>
            <person name="Miao H."/>
            <person name="Wang L."/>
            <person name="Qu L."/>
            <person name="Liu H."/>
            <person name="Sun Y."/>
            <person name="Le M."/>
            <person name="Wang Q."/>
            <person name="Wei S."/>
            <person name="Zheng Y."/>
            <person name="Lin W."/>
            <person name="Duan Y."/>
            <person name="Cao H."/>
            <person name="Xiong S."/>
            <person name="Wang X."/>
            <person name="Wei L."/>
            <person name="Li C."/>
            <person name="Ma Q."/>
            <person name="Ju M."/>
            <person name="Zhao R."/>
            <person name="Li G."/>
            <person name="Mu C."/>
            <person name="Tian Q."/>
            <person name="Mei H."/>
            <person name="Zhang T."/>
            <person name="Gao T."/>
            <person name="Zhang H."/>
        </authorList>
    </citation>
    <scope>NUCLEOTIDE SEQUENCE</scope>
    <source>
        <strain evidence="2">KEN1</strain>
    </source>
</reference>
<sequence length="199" mass="22437">MIDPRTKEWDKQIINNIFDPEDQELILKLPLGQESLPDSRCWHYTQSGIFLVKSAYTLVVEVLNTQSPSTWFDQSLNACWKSIWKDKLPLKVWLFAWKLASDALPTAPYRKANVSHSKQHDRHKTRPSEQSPPVVGTIKINFDGAVLEKGCEVGIRGMAQDSTGSVIAWFSCGFWRQVDGEIAEALAAKESVDLALKHG</sequence>
<name>A0AAW2XUE4_9LAMI</name>
<dbReference type="EMBL" id="JACGWN010000003">
    <property type="protein sequence ID" value="KAL0456376.1"/>
    <property type="molecule type" value="Genomic_DNA"/>
</dbReference>
<dbReference type="AlphaFoldDB" id="A0AAW2XUE4"/>
<protein>
    <recommendedName>
        <fullName evidence="3">RNase H type-1 domain-containing protein</fullName>
    </recommendedName>
</protein>
<accession>A0AAW2XUE4</accession>
<proteinExistence type="predicted"/>
<feature type="region of interest" description="Disordered" evidence="1">
    <location>
        <begin position="111"/>
        <end position="134"/>
    </location>
</feature>